<dbReference type="Proteomes" id="UP000053087">
    <property type="component" value="Chromosome"/>
</dbReference>
<dbReference type="EMBL" id="CP032683">
    <property type="protein sequence ID" value="AYK14119.1"/>
    <property type="molecule type" value="Genomic_DNA"/>
</dbReference>
<evidence type="ECO:0000313" key="1">
    <source>
        <dbReference type="EMBL" id="AYK14119.1"/>
    </source>
</evidence>
<organism evidence="1 2">
    <name type="scientific">Methanosarcina flavescens</name>
    <dbReference type="NCBI Taxonomy" id="1715806"/>
    <lineage>
        <taxon>Archaea</taxon>
        <taxon>Methanobacteriati</taxon>
        <taxon>Methanobacteriota</taxon>
        <taxon>Stenosarchaea group</taxon>
        <taxon>Methanomicrobia</taxon>
        <taxon>Methanosarcinales</taxon>
        <taxon>Methanosarcinaceae</taxon>
        <taxon>Methanosarcina</taxon>
    </lineage>
</organism>
<sequence length="59" mass="7091">MSGSNLLSDPFFPETEVQIIKQLNYNIFMIMIEIFYLDQVIKICFTFEFFHKVSYVRSD</sequence>
<protein>
    <submittedName>
        <fullName evidence="1">Uncharacterized protein</fullName>
    </submittedName>
</protein>
<dbReference type="KEGG" id="mfz:AOB57_001930"/>
<evidence type="ECO:0000313" key="2">
    <source>
        <dbReference type="Proteomes" id="UP000053087"/>
    </source>
</evidence>
<keyword evidence="2" id="KW-1185">Reference proteome</keyword>
<dbReference type="AlphaFoldDB" id="A0A660HPS2"/>
<name>A0A660HPS2_9EURY</name>
<accession>A0A660HPS2</accession>
<reference evidence="1 2" key="1">
    <citation type="journal article" date="2016" name="Int. J. Syst. Evol. Microbiol.">
        <title>Methanosarcina flavescens sp. nov., a methanogenic archaeon isolated from a full-scale anaerobic digester.</title>
        <authorList>
            <person name="Kern T."/>
            <person name="Fischer M.A."/>
            <person name="Deppenmeier U."/>
            <person name="Schmitz R.A."/>
            <person name="Rother M."/>
        </authorList>
    </citation>
    <scope>NUCLEOTIDE SEQUENCE [LARGE SCALE GENOMIC DNA]</scope>
    <source>
        <strain evidence="1 2">E03.2</strain>
    </source>
</reference>
<gene>
    <name evidence="1" type="ORF">AOB57_001930</name>
</gene>
<proteinExistence type="predicted"/>